<evidence type="ECO:0000313" key="2">
    <source>
        <dbReference type="EMBL" id="GAA4843653.1"/>
    </source>
</evidence>
<dbReference type="EMBL" id="BAABJX010000048">
    <property type="protein sequence ID" value="GAA4843653.1"/>
    <property type="molecule type" value="Genomic_DNA"/>
</dbReference>
<name>A0ABP9DHS5_9BACT</name>
<keyword evidence="3" id="KW-1185">Reference proteome</keyword>
<evidence type="ECO:0000259" key="1">
    <source>
        <dbReference type="Pfam" id="PF13568"/>
    </source>
</evidence>
<protein>
    <recommendedName>
        <fullName evidence="1">Outer membrane protein beta-barrel domain-containing protein</fullName>
    </recommendedName>
</protein>
<accession>A0ABP9DHS5</accession>
<dbReference type="Proteomes" id="UP001500298">
    <property type="component" value="Unassembled WGS sequence"/>
</dbReference>
<dbReference type="InterPro" id="IPR025665">
    <property type="entry name" value="Beta-barrel_OMP_2"/>
</dbReference>
<gene>
    <name evidence="2" type="ORF">GCM10023331_30800</name>
</gene>
<feature type="domain" description="Outer membrane protein beta-barrel" evidence="1">
    <location>
        <begin position="23"/>
        <end position="217"/>
    </location>
</feature>
<evidence type="ECO:0000313" key="3">
    <source>
        <dbReference type="Proteomes" id="UP001500298"/>
    </source>
</evidence>
<proteinExistence type="predicted"/>
<sequence>MAQWSIGQGRSSNRYVRKIMDDSKFYAGFRVGAQYNNLRIVQSYNMLEQLAGSQEGYQKEYEGIMAQVQPSVAIQLYYYPVHVIGFTFQPTLSMMSWEYSNSYQWASENVNLASDYTFKHKITSFDLPLMAKLTAPLGNLQVYAQGGAYFSVLFDATKKVEIIDTEITNAGEFITESVRREGFEQQLQPYHWGYIAGGGLSIDVHTVRLGLEAYYKIPMQQPFLAEMRYQQGGYLSSIYDVMDDWEYSGLEVALSVTIPLDHIAMMYRSK</sequence>
<reference evidence="3" key="1">
    <citation type="journal article" date="2019" name="Int. J. Syst. Evol. Microbiol.">
        <title>The Global Catalogue of Microorganisms (GCM) 10K type strain sequencing project: providing services to taxonomists for standard genome sequencing and annotation.</title>
        <authorList>
            <consortium name="The Broad Institute Genomics Platform"/>
            <consortium name="The Broad Institute Genome Sequencing Center for Infectious Disease"/>
            <person name="Wu L."/>
            <person name="Ma J."/>
        </authorList>
    </citation>
    <scope>NUCLEOTIDE SEQUENCE [LARGE SCALE GENOMIC DNA]</scope>
    <source>
        <strain evidence="3">JCM 18326</strain>
    </source>
</reference>
<organism evidence="2 3">
    <name type="scientific">Algivirga pacifica</name>
    <dbReference type="NCBI Taxonomy" id="1162670"/>
    <lineage>
        <taxon>Bacteria</taxon>
        <taxon>Pseudomonadati</taxon>
        <taxon>Bacteroidota</taxon>
        <taxon>Cytophagia</taxon>
        <taxon>Cytophagales</taxon>
        <taxon>Flammeovirgaceae</taxon>
        <taxon>Algivirga</taxon>
    </lineage>
</organism>
<comment type="caution">
    <text evidence="2">The sequence shown here is derived from an EMBL/GenBank/DDBJ whole genome shotgun (WGS) entry which is preliminary data.</text>
</comment>
<dbReference type="Pfam" id="PF13568">
    <property type="entry name" value="OMP_b-brl_2"/>
    <property type="match status" value="1"/>
</dbReference>